<protein>
    <submittedName>
        <fullName evidence="2">von Willebrand factor type A</fullName>
    </submittedName>
</protein>
<organism evidence="2 3">
    <name type="scientific">Intrasporangium calvum (strain ATCC 23552 / DSM 43043 / JCM 3097 / NBRC 12989 / NCIMB 10167 / NRRL B-3866 / 7 KIP)</name>
    <dbReference type="NCBI Taxonomy" id="710696"/>
    <lineage>
        <taxon>Bacteria</taxon>
        <taxon>Bacillati</taxon>
        <taxon>Actinomycetota</taxon>
        <taxon>Actinomycetes</taxon>
        <taxon>Micrococcales</taxon>
        <taxon>Intrasporangiaceae</taxon>
        <taxon>Intrasporangium</taxon>
    </lineage>
</organism>
<evidence type="ECO:0000259" key="1">
    <source>
        <dbReference type="PROSITE" id="PS50234"/>
    </source>
</evidence>
<dbReference type="SMART" id="SM00327">
    <property type="entry name" value="VWA"/>
    <property type="match status" value="1"/>
</dbReference>
<dbReference type="CDD" id="cd00198">
    <property type="entry name" value="vWFA"/>
    <property type="match status" value="1"/>
</dbReference>
<dbReference type="InterPro" id="IPR036465">
    <property type="entry name" value="vWFA_dom_sf"/>
</dbReference>
<reference evidence="2 3" key="1">
    <citation type="journal article" date="2010" name="Stand. Genomic Sci.">
        <title>Complete genome sequence of Intrasporangium calvum type strain (7 KIP).</title>
        <authorList>
            <person name="Del Rio T.G."/>
            <person name="Chertkov O."/>
            <person name="Yasawong M."/>
            <person name="Lucas S."/>
            <person name="Deshpande S."/>
            <person name="Cheng J.F."/>
            <person name="Detter C."/>
            <person name="Tapia R."/>
            <person name="Han C."/>
            <person name="Goodwin L."/>
            <person name="Pitluck S."/>
            <person name="Liolios K."/>
            <person name="Ivanova N."/>
            <person name="Mavromatis K."/>
            <person name="Pati A."/>
            <person name="Chen A."/>
            <person name="Palaniappan K."/>
            <person name="Land M."/>
            <person name="Hauser L."/>
            <person name="Chang Y.J."/>
            <person name="Jeffries C.D."/>
            <person name="Rohde M."/>
            <person name="Pukall R."/>
            <person name="Sikorski J."/>
            <person name="Goker M."/>
            <person name="Woyke T."/>
            <person name="Bristow J."/>
            <person name="Eisen J.A."/>
            <person name="Markowitz V."/>
            <person name="Hugenholtz P."/>
            <person name="Kyrpides N.C."/>
            <person name="Klenk H.P."/>
            <person name="Lapidus A."/>
        </authorList>
    </citation>
    <scope>NUCLEOTIDE SEQUENCE [LARGE SCALE GENOMIC DNA]</scope>
    <source>
        <strain evidence="3">ATCC 23552 / DSM 43043 / JCM 3097 / NBRC 12989 / 7 KIP</strain>
    </source>
</reference>
<dbReference type="RefSeq" id="WP_013491409.1">
    <property type="nucleotide sequence ID" value="NC_014830.1"/>
</dbReference>
<dbReference type="STRING" id="710696.Intca_0543"/>
<dbReference type="Gene3D" id="3.40.50.410">
    <property type="entry name" value="von Willebrand factor, type A domain"/>
    <property type="match status" value="1"/>
</dbReference>
<proteinExistence type="predicted"/>
<dbReference type="Gene3D" id="2.60.40.3670">
    <property type="match status" value="1"/>
</dbReference>
<dbReference type="InterPro" id="IPR041176">
    <property type="entry name" value="VWA_3_C"/>
</dbReference>
<accession>E6S9B2</accession>
<dbReference type="SUPFAM" id="SSF53300">
    <property type="entry name" value="vWA-like"/>
    <property type="match status" value="1"/>
</dbReference>
<dbReference type="KEGG" id="ica:Intca_0543"/>
<sequence>MADFTAEVFQNEFLPDGGTDVHAIVRITSSGASAATSMGVVDPGSAAEVILIDTSGSMGRRGVMEAGHAAKAALNEIVDGTLFAVVSGNGTAQIVYPYAHQGALAVMSSHTRAEARRAVEGLRAQGGTAMGTWLTLARQIFETVPHVQKRHAILLTDGVNEGETPASLQAAVQSCVGVFQCDARGVGDQWRVEEVRAIASALLGTVGLVPEPEELAAEFQAMMRASMSRGVASAELRVWVPQGAELLFVRQVSPTLEDLTGRRSQVNPLTGAYPTGAWSDESRDYHVAVRLPARTLGQEQLAARVSLGLGDQPVCQGLVKARWSNDDALTTRIDPAVAAYTGQAELAQVIQEGLAAKASGHDEVATAKLGRAVQLAGQTGNDEMTTRLKKVVEIDDADTGTVRLKKSVSKLDEMSLDTASTKTSRVRR</sequence>
<dbReference type="HOGENOM" id="CLU_564765_0_0_11"/>
<gene>
    <name evidence="2" type="ordered locus">Intca_0543</name>
</gene>
<name>E6S9B2_INTC7</name>
<dbReference type="Gene3D" id="1.20.120.1690">
    <property type="match status" value="1"/>
</dbReference>
<keyword evidence="3" id="KW-1185">Reference proteome</keyword>
<dbReference type="AlphaFoldDB" id="E6S9B2"/>
<feature type="domain" description="VWFA" evidence="1">
    <location>
        <begin position="47"/>
        <end position="222"/>
    </location>
</feature>
<evidence type="ECO:0000313" key="2">
    <source>
        <dbReference type="EMBL" id="ADU47088.1"/>
    </source>
</evidence>
<dbReference type="InterPro" id="IPR002035">
    <property type="entry name" value="VWF_A"/>
</dbReference>
<evidence type="ECO:0000313" key="3">
    <source>
        <dbReference type="Proteomes" id="UP000008914"/>
    </source>
</evidence>
<dbReference type="EMBL" id="CP002343">
    <property type="protein sequence ID" value="ADU47088.1"/>
    <property type="molecule type" value="Genomic_DNA"/>
</dbReference>
<dbReference type="OrthoDB" id="568872at2"/>
<dbReference type="Proteomes" id="UP000008914">
    <property type="component" value="Chromosome"/>
</dbReference>
<dbReference type="eggNOG" id="COG2304">
    <property type="taxonomic scope" value="Bacteria"/>
</dbReference>
<dbReference type="Pfam" id="PF18571">
    <property type="entry name" value="VWA_3_C"/>
    <property type="match status" value="1"/>
</dbReference>
<dbReference type="Pfam" id="PF13768">
    <property type="entry name" value="VWA_3"/>
    <property type="match status" value="1"/>
</dbReference>
<dbReference type="PROSITE" id="PS50234">
    <property type="entry name" value="VWFA"/>
    <property type="match status" value="1"/>
</dbReference>